<dbReference type="Proteomes" id="UP001232148">
    <property type="component" value="Unassembled WGS sequence"/>
</dbReference>
<sequence length="90" mass="9830">MVLQSLRGWIPSDIKWLFLPPSSVFLSPSGMERSKSWLVGAYFGGSVAPSRCSTPACCTARQVGSFLEVTPSRRRPNGRYDSTPPGRCPP</sequence>
<name>A0AAD9H878_9PEZI</name>
<accession>A0AAD9H878</accession>
<evidence type="ECO:0000313" key="3">
    <source>
        <dbReference type="Proteomes" id="UP001232148"/>
    </source>
</evidence>
<dbReference type="EMBL" id="MU842995">
    <property type="protein sequence ID" value="KAK2023552.1"/>
    <property type="molecule type" value="Genomic_DNA"/>
</dbReference>
<reference evidence="2" key="1">
    <citation type="submission" date="2021-06" db="EMBL/GenBank/DDBJ databases">
        <title>Comparative genomics, transcriptomics and evolutionary studies reveal genomic signatures of adaptation to plant cell wall in hemibiotrophic fungi.</title>
        <authorList>
            <consortium name="DOE Joint Genome Institute"/>
            <person name="Baroncelli R."/>
            <person name="Diaz J.F."/>
            <person name="Benocci T."/>
            <person name="Peng M."/>
            <person name="Battaglia E."/>
            <person name="Haridas S."/>
            <person name="Andreopoulos W."/>
            <person name="Labutti K."/>
            <person name="Pangilinan J."/>
            <person name="Floch G.L."/>
            <person name="Makela M.R."/>
            <person name="Henrissat B."/>
            <person name="Grigoriev I.V."/>
            <person name="Crouch J.A."/>
            <person name="De Vries R.P."/>
            <person name="Sukno S.A."/>
            <person name="Thon M.R."/>
        </authorList>
    </citation>
    <scope>NUCLEOTIDE SEQUENCE</scope>
    <source>
        <strain evidence="2">MAFF235873</strain>
    </source>
</reference>
<gene>
    <name evidence="2" type="ORF">LX32DRAFT_135690</name>
</gene>
<proteinExistence type="predicted"/>
<protein>
    <submittedName>
        <fullName evidence="2">Uncharacterized protein</fullName>
    </submittedName>
</protein>
<keyword evidence="3" id="KW-1185">Reference proteome</keyword>
<feature type="region of interest" description="Disordered" evidence="1">
    <location>
        <begin position="71"/>
        <end position="90"/>
    </location>
</feature>
<dbReference type="AlphaFoldDB" id="A0AAD9H878"/>
<evidence type="ECO:0000313" key="2">
    <source>
        <dbReference type="EMBL" id="KAK2023552.1"/>
    </source>
</evidence>
<comment type="caution">
    <text evidence="2">The sequence shown here is derived from an EMBL/GenBank/DDBJ whole genome shotgun (WGS) entry which is preliminary data.</text>
</comment>
<evidence type="ECO:0000256" key="1">
    <source>
        <dbReference type="SAM" id="MobiDB-lite"/>
    </source>
</evidence>
<organism evidence="2 3">
    <name type="scientific">Colletotrichum zoysiae</name>
    <dbReference type="NCBI Taxonomy" id="1216348"/>
    <lineage>
        <taxon>Eukaryota</taxon>
        <taxon>Fungi</taxon>
        <taxon>Dikarya</taxon>
        <taxon>Ascomycota</taxon>
        <taxon>Pezizomycotina</taxon>
        <taxon>Sordariomycetes</taxon>
        <taxon>Hypocreomycetidae</taxon>
        <taxon>Glomerellales</taxon>
        <taxon>Glomerellaceae</taxon>
        <taxon>Colletotrichum</taxon>
        <taxon>Colletotrichum graminicola species complex</taxon>
    </lineage>
</organism>